<dbReference type="InterPro" id="IPR006311">
    <property type="entry name" value="TAT_signal"/>
</dbReference>
<gene>
    <name evidence="2" type="ORF">C5689_01050</name>
</gene>
<evidence type="ECO:0000259" key="1">
    <source>
        <dbReference type="Pfam" id="PF13229"/>
    </source>
</evidence>
<dbReference type="EMBL" id="PUIV01000001">
    <property type="protein sequence ID" value="PWB95730.1"/>
    <property type="molecule type" value="Genomic_DNA"/>
</dbReference>
<protein>
    <submittedName>
        <fullName evidence="2">TIGR03808 family TAT-translocated repetitive protein</fullName>
    </submittedName>
</protein>
<sequence length="436" mass="46165">MRATRREFFHYGAAALAGLAQLRRAHAAAPDATDWLRRRLAETARGGVLRLPAGVLRIRSLTIDSDIAILGAAAGTTLQASGPPGPLLRAAAFGALTLENLRFEGAGGRFADPKQGLLDLADIPKLAIHGCTIRRSGGKGVNLLRCGGRFAQNIVEDVRDAGYFSLDGLGVDIDNNKVRRCGDNGVQVWTTSAGRYEGSRIRNNEIVDIRNLSGGDGAYGNGVGIWGSGFVRVEKNVIRRCAYTAVRNNAGHDVEVVGNDCSGFGERAMYAEFGAKRASFRDNKIDDAGAGIALANAERGTDIGFVTGNRITGLHETHPDDEFGPIMSWLTGIEAESNVEIAGNTVIGGWMGVRCGGYRQNIRVEGNRLVDNDYGVTFQIGEGVGPAVIARNKIIGAKKAAIAAIAGQDIQPGDVARPGAAAKYPRLTIEGNELET</sequence>
<organism evidence="2 3">
    <name type="scientific">Methylosinus sporium</name>
    <dbReference type="NCBI Taxonomy" id="428"/>
    <lineage>
        <taxon>Bacteria</taxon>
        <taxon>Pseudomonadati</taxon>
        <taxon>Pseudomonadota</taxon>
        <taxon>Alphaproteobacteria</taxon>
        <taxon>Hyphomicrobiales</taxon>
        <taxon>Methylocystaceae</taxon>
        <taxon>Methylosinus</taxon>
    </lineage>
</organism>
<dbReference type="PROSITE" id="PS51318">
    <property type="entry name" value="TAT"/>
    <property type="match status" value="1"/>
</dbReference>
<dbReference type="OrthoDB" id="9788772at2"/>
<dbReference type="Pfam" id="PF13229">
    <property type="entry name" value="Beta_helix"/>
    <property type="match status" value="1"/>
</dbReference>
<dbReference type="InterPro" id="IPR022388">
    <property type="entry name" value="CHP03808"/>
</dbReference>
<dbReference type="InterPro" id="IPR006626">
    <property type="entry name" value="PbH1"/>
</dbReference>
<comment type="caution">
    <text evidence="2">The sequence shown here is derived from an EMBL/GenBank/DDBJ whole genome shotgun (WGS) entry which is preliminary data.</text>
</comment>
<dbReference type="RefSeq" id="WP_108915407.1">
    <property type="nucleotide sequence ID" value="NZ_BGJY01000001.1"/>
</dbReference>
<evidence type="ECO:0000313" key="2">
    <source>
        <dbReference type="EMBL" id="PWB95730.1"/>
    </source>
</evidence>
<dbReference type="SMART" id="SM00710">
    <property type="entry name" value="PbH1"/>
    <property type="match status" value="8"/>
</dbReference>
<reference evidence="2 3" key="1">
    <citation type="journal article" date="2018" name="Appl. Microbiol. Biotechnol.">
        <title>Co-cultivation of the strictly anaerobic methanogen Methanosarcina barkeri with aerobic methanotrophs in an oxygen-limited membrane bioreactor.</title>
        <authorList>
            <person name="In 't Zandt M.H."/>
            <person name="van den Bosch T.J.M."/>
            <person name="Rijkers R."/>
            <person name="van Kessel M.A.H.J."/>
            <person name="Jetten M.S.M."/>
            <person name="Welte C.U."/>
        </authorList>
    </citation>
    <scope>NUCLEOTIDE SEQUENCE [LARGE SCALE GENOMIC DNA]</scope>
    <source>
        <strain evidence="2 3">DSM 17706</strain>
    </source>
</reference>
<dbReference type="NCBIfam" id="TIGR03808">
    <property type="entry name" value="RR_plus_rpt_1"/>
    <property type="match status" value="1"/>
</dbReference>
<evidence type="ECO:0000313" key="3">
    <source>
        <dbReference type="Proteomes" id="UP000245137"/>
    </source>
</evidence>
<keyword evidence="3" id="KW-1185">Reference proteome</keyword>
<dbReference type="InterPro" id="IPR011050">
    <property type="entry name" value="Pectin_lyase_fold/virulence"/>
</dbReference>
<dbReference type="AlphaFoldDB" id="A0A2U1SVT6"/>
<feature type="domain" description="Right handed beta helix" evidence="1">
    <location>
        <begin position="200"/>
        <end position="312"/>
    </location>
</feature>
<accession>A0A2U1SVT6</accession>
<dbReference type="Gene3D" id="2.160.20.10">
    <property type="entry name" value="Single-stranded right-handed beta-helix, Pectin lyase-like"/>
    <property type="match status" value="1"/>
</dbReference>
<dbReference type="Proteomes" id="UP000245137">
    <property type="component" value="Unassembled WGS sequence"/>
</dbReference>
<proteinExistence type="predicted"/>
<dbReference type="InterPro" id="IPR012334">
    <property type="entry name" value="Pectin_lyas_fold"/>
</dbReference>
<dbReference type="SUPFAM" id="SSF51126">
    <property type="entry name" value="Pectin lyase-like"/>
    <property type="match status" value="1"/>
</dbReference>
<name>A0A2U1SVT6_METSR</name>
<dbReference type="InterPro" id="IPR039448">
    <property type="entry name" value="Beta_helix"/>
</dbReference>